<feature type="chain" id="PRO_5036430993" description="LPXTG-domain-containing protein" evidence="3">
    <location>
        <begin position="32"/>
        <end position="372"/>
    </location>
</feature>
<dbReference type="OrthoDB" id="5426678at2759"/>
<evidence type="ECO:0008006" key="8">
    <source>
        <dbReference type="Google" id="ProtNLM"/>
    </source>
</evidence>
<keyword evidence="3" id="KW-0732">Signal</keyword>
<keyword evidence="2" id="KW-0472">Membrane</keyword>
<evidence type="ECO:0000256" key="2">
    <source>
        <dbReference type="SAM" id="Phobius"/>
    </source>
</evidence>
<dbReference type="AlphaFoldDB" id="A0A8H6PWH6"/>
<keyword evidence="2" id="KW-0812">Transmembrane</keyword>
<keyword evidence="2" id="KW-1133">Transmembrane helix</keyword>
<evidence type="ECO:0000313" key="6">
    <source>
        <dbReference type="Proteomes" id="UP000630445"/>
    </source>
</evidence>
<reference evidence="5" key="1">
    <citation type="submission" date="2020-06" db="EMBL/GenBank/DDBJ databases">
        <title>Draft genome sequences of strains closely related to Aspergillus parafelis and Aspergillus hiratsukae.</title>
        <authorList>
            <person name="Dos Santos R.A.C."/>
            <person name="Rivero-Menendez O."/>
            <person name="Steenwyk J.L."/>
            <person name="Mead M.E."/>
            <person name="Goldman G.H."/>
            <person name="Alastruey-Izquierdo A."/>
            <person name="Rokas A."/>
        </authorList>
    </citation>
    <scope>NUCLEOTIDE SEQUENCE</scope>
    <source>
        <strain evidence="4">CNM-CM5793</strain>
        <strain evidence="5">CNM-CM6106</strain>
    </source>
</reference>
<evidence type="ECO:0000256" key="3">
    <source>
        <dbReference type="SAM" id="SignalP"/>
    </source>
</evidence>
<evidence type="ECO:0000313" key="5">
    <source>
        <dbReference type="EMBL" id="KAF7162068.1"/>
    </source>
</evidence>
<accession>A0A8H6PWH6</accession>
<keyword evidence="6" id="KW-1185">Reference proteome</keyword>
<name>A0A8H6PWH6_9EURO</name>
<feature type="transmembrane region" description="Helical" evidence="2">
    <location>
        <begin position="234"/>
        <end position="262"/>
    </location>
</feature>
<feature type="signal peptide" evidence="3">
    <location>
        <begin position="1"/>
        <end position="31"/>
    </location>
</feature>
<feature type="region of interest" description="Disordered" evidence="1">
    <location>
        <begin position="336"/>
        <end position="372"/>
    </location>
</feature>
<evidence type="ECO:0000313" key="7">
    <source>
        <dbReference type="Proteomes" id="UP000662466"/>
    </source>
</evidence>
<protein>
    <recommendedName>
        <fullName evidence="8">LPXTG-domain-containing protein</fullName>
    </recommendedName>
</protein>
<evidence type="ECO:0000313" key="4">
    <source>
        <dbReference type="EMBL" id="KAF7122443.1"/>
    </source>
</evidence>
<dbReference type="Proteomes" id="UP000662466">
    <property type="component" value="Unassembled WGS sequence"/>
</dbReference>
<feature type="compositionally biased region" description="Polar residues" evidence="1">
    <location>
        <begin position="336"/>
        <end position="347"/>
    </location>
</feature>
<gene>
    <name evidence="4" type="ORF">CNMCM5793_000468</name>
    <name evidence="5" type="ORF">CNMCM6106_009102</name>
</gene>
<sequence>MIGFLSQKPKSTSLSAATFLLLGHLTPVVVGLRTTPGSPCANVCNKVSTNTTAPEIVCLDDQFSETTAGSDFQNCVECQLESAYGDISSGQTDVDWGLYNLRYAFSSCVYGFPEQVANISSPCVVTCTPLAPALEYDLNDPNGVNFDTWCGASSFADNVISDCEFCYNLTSNMTDSQVYIANFLEALRYNCHFRTPTDQVFPISPSRIFSESMLPQSTGLTSSTAKASAGSSRLALIIALPILGFVILICVLAVGCFFFIRWRRKQARKRRRSGHLHARWNDTTISTPAHGSWGDPANGMYSPPMHQPGFGGFNFVDTDGRTQEVGFSKSNYVELNESPVTVPSTTHSPEHEKGYHAQTYFPERSVSPPQKQ</sequence>
<dbReference type="EMBL" id="JACBAF010002236">
    <property type="protein sequence ID" value="KAF7162068.1"/>
    <property type="molecule type" value="Genomic_DNA"/>
</dbReference>
<dbReference type="EMBL" id="JACBAD010002018">
    <property type="protein sequence ID" value="KAF7122443.1"/>
    <property type="molecule type" value="Genomic_DNA"/>
</dbReference>
<comment type="caution">
    <text evidence="5">The sequence shown here is derived from an EMBL/GenBank/DDBJ whole genome shotgun (WGS) entry which is preliminary data.</text>
</comment>
<evidence type="ECO:0000256" key="1">
    <source>
        <dbReference type="SAM" id="MobiDB-lite"/>
    </source>
</evidence>
<organism evidence="5 7">
    <name type="scientific">Aspergillus hiratsukae</name>
    <dbReference type="NCBI Taxonomy" id="1194566"/>
    <lineage>
        <taxon>Eukaryota</taxon>
        <taxon>Fungi</taxon>
        <taxon>Dikarya</taxon>
        <taxon>Ascomycota</taxon>
        <taxon>Pezizomycotina</taxon>
        <taxon>Eurotiomycetes</taxon>
        <taxon>Eurotiomycetidae</taxon>
        <taxon>Eurotiales</taxon>
        <taxon>Aspergillaceae</taxon>
        <taxon>Aspergillus</taxon>
        <taxon>Aspergillus subgen. Fumigati</taxon>
    </lineage>
</organism>
<dbReference type="Proteomes" id="UP000630445">
    <property type="component" value="Unassembled WGS sequence"/>
</dbReference>
<proteinExistence type="predicted"/>